<evidence type="ECO:0000313" key="3">
    <source>
        <dbReference type="Proteomes" id="UP000030672"/>
    </source>
</evidence>
<evidence type="ECO:0000256" key="1">
    <source>
        <dbReference type="SAM" id="MobiDB-lite"/>
    </source>
</evidence>
<feature type="region of interest" description="Disordered" evidence="1">
    <location>
        <begin position="90"/>
        <end position="109"/>
    </location>
</feature>
<name>A0A074VSD0_AURM1</name>
<dbReference type="RefSeq" id="XP_040879142.1">
    <property type="nucleotide sequence ID" value="XM_041028213.1"/>
</dbReference>
<dbReference type="GeneID" id="63921586"/>
<feature type="compositionally biased region" description="Polar residues" evidence="1">
    <location>
        <begin position="91"/>
        <end position="101"/>
    </location>
</feature>
<protein>
    <submittedName>
        <fullName evidence="2">Uncharacterized protein</fullName>
    </submittedName>
</protein>
<dbReference type="Proteomes" id="UP000030672">
    <property type="component" value="Unassembled WGS sequence"/>
</dbReference>
<dbReference type="AlphaFoldDB" id="A0A074VSD0"/>
<keyword evidence="3" id="KW-1185">Reference proteome</keyword>
<accession>A0A074VSD0</accession>
<sequence>MFSFNLFKCCKGDTAGDLDCLPPARAIELQKPSPKKVKSFLPTSVRSIPELDVSPSSSTSVAMFDFEAMTSVSPRTNTFTVQGNFEDVDLSSPTIFSSPPSQARKLPSSPFEDQYEVGYSLAIDDASSSDDNESSYPSSPCSTVPSVLFEQADRTSSFSTCPSPFGDEHEVEQDIEYAPTTASSINEYTQRAMEYQRVLLLFGPGSVEYKNLQRDHALAVLEGVKPQRNDPLSPDLINTLAEKMGRNPQC</sequence>
<dbReference type="EMBL" id="KL584835">
    <property type="protein sequence ID" value="KEQ62119.1"/>
    <property type="molecule type" value="Genomic_DNA"/>
</dbReference>
<reference evidence="2 3" key="1">
    <citation type="journal article" date="2014" name="BMC Genomics">
        <title>Genome sequencing of four Aureobasidium pullulans varieties: biotechnological potential, stress tolerance, and description of new species.</title>
        <authorList>
            <person name="Gostin Ar C."/>
            <person name="Ohm R.A."/>
            <person name="Kogej T."/>
            <person name="Sonjak S."/>
            <person name="Turk M."/>
            <person name="Zajc J."/>
            <person name="Zalar P."/>
            <person name="Grube M."/>
            <person name="Sun H."/>
            <person name="Han J."/>
            <person name="Sharma A."/>
            <person name="Chiniquy J."/>
            <person name="Ngan C.Y."/>
            <person name="Lipzen A."/>
            <person name="Barry K."/>
            <person name="Grigoriev I.V."/>
            <person name="Gunde-Cimerman N."/>
        </authorList>
    </citation>
    <scope>NUCLEOTIDE SEQUENCE [LARGE SCALE GENOMIC DNA]</scope>
    <source>
        <strain evidence="2 3">CBS 110374</strain>
    </source>
</reference>
<evidence type="ECO:0000313" key="2">
    <source>
        <dbReference type="EMBL" id="KEQ62119.1"/>
    </source>
</evidence>
<organism evidence="2 3">
    <name type="scientific">Aureobasidium melanogenum (strain CBS 110374)</name>
    <name type="common">Aureobasidium pullulans var. melanogenum</name>
    <dbReference type="NCBI Taxonomy" id="1043003"/>
    <lineage>
        <taxon>Eukaryota</taxon>
        <taxon>Fungi</taxon>
        <taxon>Dikarya</taxon>
        <taxon>Ascomycota</taxon>
        <taxon>Pezizomycotina</taxon>
        <taxon>Dothideomycetes</taxon>
        <taxon>Dothideomycetidae</taxon>
        <taxon>Dothideales</taxon>
        <taxon>Saccotheciaceae</taxon>
        <taxon>Aureobasidium</taxon>
    </lineage>
</organism>
<dbReference type="HOGENOM" id="CLU_1111178_0_0_1"/>
<proteinExistence type="predicted"/>
<gene>
    <name evidence="2" type="ORF">M437DRAFT_85030</name>
</gene>